<dbReference type="AlphaFoldDB" id="A0AAW7XF78"/>
<gene>
    <name evidence="1" type="ORF">Q4521_23020</name>
</gene>
<evidence type="ECO:0000313" key="2">
    <source>
        <dbReference type="Proteomes" id="UP001169760"/>
    </source>
</evidence>
<protein>
    <submittedName>
        <fullName evidence="1">LysR family transcriptional regulator</fullName>
    </submittedName>
</protein>
<dbReference type="Proteomes" id="UP001169760">
    <property type="component" value="Unassembled WGS sequence"/>
</dbReference>
<evidence type="ECO:0000313" key="1">
    <source>
        <dbReference type="EMBL" id="MDO6425363.1"/>
    </source>
</evidence>
<sequence length="70" mass="8067">MPCYLPDSVLDADILKLDLALTPSDWGIWVLHHADQRETARVRAIKKFLIERLQVLKPLFEGERGKRVNA</sequence>
<name>A0AAW7XF78_9GAMM</name>
<comment type="caution">
    <text evidence="1">The sequence shown here is derived from an EMBL/GenBank/DDBJ whole genome shotgun (WGS) entry which is preliminary data.</text>
</comment>
<proteinExistence type="predicted"/>
<organism evidence="1 2">
    <name type="scientific">Saccharophagus degradans</name>
    <dbReference type="NCBI Taxonomy" id="86304"/>
    <lineage>
        <taxon>Bacteria</taxon>
        <taxon>Pseudomonadati</taxon>
        <taxon>Pseudomonadota</taxon>
        <taxon>Gammaproteobacteria</taxon>
        <taxon>Cellvibrionales</taxon>
        <taxon>Cellvibrionaceae</taxon>
        <taxon>Saccharophagus</taxon>
    </lineage>
</organism>
<feature type="non-terminal residue" evidence="1">
    <location>
        <position position="70"/>
    </location>
</feature>
<accession>A0AAW7XF78</accession>
<dbReference type="EMBL" id="JAUOPB010000690">
    <property type="protein sequence ID" value="MDO6425363.1"/>
    <property type="molecule type" value="Genomic_DNA"/>
</dbReference>
<reference evidence="1" key="1">
    <citation type="submission" date="2023-07" db="EMBL/GenBank/DDBJ databases">
        <title>Genome content predicts the carbon catabolic preferences of heterotrophic bacteria.</title>
        <authorList>
            <person name="Gralka M."/>
        </authorList>
    </citation>
    <scope>NUCLEOTIDE SEQUENCE</scope>
    <source>
        <strain evidence="1">I3M17_2</strain>
    </source>
</reference>